<dbReference type="Gene3D" id="1.40.20.10">
    <property type="entry name" value="CHAD domain"/>
    <property type="match status" value="1"/>
</dbReference>
<dbReference type="eggNOG" id="COG5607">
    <property type="taxonomic scope" value="Bacteria"/>
</dbReference>
<dbReference type="PANTHER" id="PTHR39339">
    <property type="entry name" value="SLR1444 PROTEIN"/>
    <property type="match status" value="1"/>
</dbReference>
<feature type="domain" description="CHAD" evidence="1">
    <location>
        <begin position="184"/>
        <end position="463"/>
    </location>
</feature>
<protein>
    <recommendedName>
        <fullName evidence="1">CHAD domain-containing protein</fullName>
    </recommendedName>
</protein>
<dbReference type="RefSeq" id="WP_005869538.1">
    <property type="nucleotide sequence ID" value="NZ_ACYG01000009.1"/>
</dbReference>
<dbReference type="OrthoDB" id="9777271at2"/>
<name>C8PEP6_9BACT</name>
<comment type="caution">
    <text evidence="2">The sequence shown here is derived from an EMBL/GenBank/DDBJ whole genome shotgun (WGS) entry which is preliminary data.</text>
</comment>
<evidence type="ECO:0000313" key="3">
    <source>
        <dbReference type="Proteomes" id="UP000005709"/>
    </source>
</evidence>
<dbReference type="PANTHER" id="PTHR39339:SF1">
    <property type="entry name" value="CHAD DOMAIN-CONTAINING PROTEIN"/>
    <property type="match status" value="1"/>
</dbReference>
<organism evidence="2 3">
    <name type="scientific">Campylobacter gracilis RM3268</name>
    <dbReference type="NCBI Taxonomy" id="553220"/>
    <lineage>
        <taxon>Bacteria</taxon>
        <taxon>Pseudomonadati</taxon>
        <taxon>Campylobacterota</taxon>
        <taxon>Epsilonproteobacteria</taxon>
        <taxon>Campylobacterales</taxon>
        <taxon>Campylobacteraceae</taxon>
        <taxon>Campylobacter</taxon>
    </lineage>
</organism>
<dbReference type="Proteomes" id="UP000005709">
    <property type="component" value="Unassembled WGS sequence"/>
</dbReference>
<evidence type="ECO:0000313" key="2">
    <source>
        <dbReference type="EMBL" id="EEV18524.1"/>
    </source>
</evidence>
<dbReference type="InterPro" id="IPR007899">
    <property type="entry name" value="CHAD_dom"/>
</dbReference>
<keyword evidence="3" id="KW-1185">Reference proteome</keyword>
<gene>
    <name evidence="2" type="ORF">CAMGR0001_2535</name>
</gene>
<dbReference type="Gene3D" id="2.40.320.10">
    <property type="entry name" value="Hypothetical Protein Pfu-838710-001"/>
    <property type="match status" value="1"/>
</dbReference>
<dbReference type="eggNOG" id="COG2954">
    <property type="taxonomic scope" value="Bacteria"/>
</dbReference>
<dbReference type="PROSITE" id="PS51708">
    <property type="entry name" value="CHAD"/>
    <property type="match status" value="1"/>
</dbReference>
<dbReference type="InterPro" id="IPR038186">
    <property type="entry name" value="CHAD_dom_sf"/>
</dbReference>
<accession>C8PEP6</accession>
<dbReference type="SUPFAM" id="SSF55154">
    <property type="entry name" value="CYTH-like phosphatases"/>
    <property type="match status" value="1"/>
</dbReference>
<dbReference type="AlphaFoldDB" id="C8PEP6"/>
<evidence type="ECO:0000259" key="1">
    <source>
        <dbReference type="PROSITE" id="PS51708"/>
    </source>
</evidence>
<sequence length="472" mass="54698">MQTKRKFLLSDDSILRTLERAGLKCRKVKIAWFYTSFYPEIYYIRQNDECSLHHKKEDLDRQTLNFKISKDDFKEALKSRIARVVQKSRYGFANDEAEFWLELYGGELNMLAVLRAKFKDELSSANFDFAKTFGSTDFCEITDDYRYKSRYLARYGIPPRSLDFAHARNVFEKFSRVKFFAPPYADSVKLARLALELAWTRACGAKSEYQKSLAPEALHELRVQIRKFRAVLKLSAPLFEAEKKDEILKLLAEFMSRSNQLRDLHVFAEFLKADDAPASFLQQLNLITKRSEDKILEFLSSAEFTNLSGAISGFLNGADGIYARSEYEKISKKFASARLCKLIKSLRAELKNLKQGSLLQAFHDVRIGLKRLRYALEIFARSFDEGCVRELFKRTKAACEDFGALQDISVWRNFIAIYQKASDKSGVAFAYLLALDARLNDRRAELEEKILNEKEPLLRALKRSLRKIKAYE</sequence>
<reference evidence="2 3" key="1">
    <citation type="submission" date="2009-07" db="EMBL/GenBank/DDBJ databases">
        <authorList>
            <person name="Madupu R."/>
            <person name="Sebastian Y."/>
            <person name="Durkin A.S."/>
            <person name="Torralba M."/>
            <person name="Methe B."/>
            <person name="Sutton G.G."/>
            <person name="Strausberg R.L."/>
            <person name="Nelson K.E."/>
        </authorList>
    </citation>
    <scope>NUCLEOTIDE SEQUENCE [LARGE SCALE GENOMIC DNA]</scope>
    <source>
        <strain evidence="2 3">RM3268</strain>
    </source>
</reference>
<dbReference type="Pfam" id="PF05235">
    <property type="entry name" value="CHAD"/>
    <property type="match status" value="1"/>
</dbReference>
<dbReference type="EMBL" id="ACYG01000009">
    <property type="protein sequence ID" value="EEV18524.1"/>
    <property type="molecule type" value="Genomic_DNA"/>
</dbReference>
<dbReference type="InterPro" id="IPR033469">
    <property type="entry name" value="CYTH-like_dom_sf"/>
</dbReference>
<dbReference type="STRING" id="824.CGRAC_0436"/>
<dbReference type="SMART" id="SM00880">
    <property type="entry name" value="CHAD"/>
    <property type="match status" value="1"/>
</dbReference>
<proteinExistence type="predicted"/>